<evidence type="ECO:0000256" key="1">
    <source>
        <dbReference type="ARBA" id="ARBA00022475"/>
    </source>
</evidence>
<feature type="transmembrane region" description="Helical" evidence="5">
    <location>
        <begin position="58"/>
        <end position="80"/>
    </location>
</feature>
<sequence>MWLAIHSVSFVFLILCTIIGLNRTSEKRISQFLIIDRIIYLVIIISGIILLIRTFQHAPVLVGLREGLELLLIVAIELAFGRKQERSLSTRLVVVLTVLILLIAGLGWWLAVKLP</sequence>
<dbReference type="KEGG" id="lpd:AYR62_07290"/>
<accession>A0A1B2J1K2</accession>
<dbReference type="Pfam" id="PF07457">
    <property type="entry name" value="DUF1516"/>
    <property type="match status" value="1"/>
</dbReference>
<dbReference type="OrthoDB" id="2313807at2"/>
<evidence type="ECO:0008006" key="8">
    <source>
        <dbReference type="Google" id="ProtNLM"/>
    </source>
</evidence>
<evidence type="ECO:0000256" key="2">
    <source>
        <dbReference type="ARBA" id="ARBA00022692"/>
    </source>
</evidence>
<dbReference type="Proteomes" id="UP000093267">
    <property type="component" value="Chromosome"/>
</dbReference>
<dbReference type="RefSeq" id="WP_054706831.1">
    <property type="nucleotide sequence ID" value="NZ_CP014912.1"/>
</dbReference>
<evidence type="ECO:0000256" key="4">
    <source>
        <dbReference type="ARBA" id="ARBA00023136"/>
    </source>
</evidence>
<protein>
    <recommendedName>
        <fullName evidence="8">DUF1516 domain-containing protein</fullName>
    </recommendedName>
</protein>
<keyword evidence="4 5" id="KW-0472">Membrane</keyword>
<evidence type="ECO:0000256" key="5">
    <source>
        <dbReference type="SAM" id="Phobius"/>
    </source>
</evidence>
<feature type="transmembrane region" description="Helical" evidence="5">
    <location>
        <begin position="6"/>
        <end position="22"/>
    </location>
</feature>
<evidence type="ECO:0000313" key="6">
    <source>
        <dbReference type="EMBL" id="ANZ68172.1"/>
    </source>
</evidence>
<reference evidence="6 7" key="1">
    <citation type="submission" date="2016-03" db="EMBL/GenBank/DDBJ databases">
        <title>Pediococcus and Lactobacillus from brewery environment - whole genome sequencing and assembly.</title>
        <authorList>
            <person name="Behr J."/>
            <person name="Geissler A.J."/>
            <person name="Vogel R.F."/>
        </authorList>
    </citation>
    <scope>NUCLEOTIDE SEQUENCE [LARGE SCALE GENOMIC DNA]</scope>
    <source>
        <strain evidence="6 7">TMW 1.1995</strain>
    </source>
</reference>
<dbReference type="InterPro" id="IPR010899">
    <property type="entry name" value="UPF0344"/>
</dbReference>
<evidence type="ECO:0000313" key="7">
    <source>
        <dbReference type="Proteomes" id="UP000093267"/>
    </source>
</evidence>
<evidence type="ECO:0000256" key="3">
    <source>
        <dbReference type="ARBA" id="ARBA00022989"/>
    </source>
</evidence>
<gene>
    <name evidence="6" type="ORF">AYR63_14180</name>
</gene>
<dbReference type="STRING" id="240427.AYR62_07290"/>
<keyword evidence="3 5" id="KW-1133">Transmembrane helix</keyword>
<keyword evidence="2 5" id="KW-0812">Transmembrane</keyword>
<dbReference type="AlphaFoldDB" id="A0A1B2J1K2"/>
<dbReference type="EMBL" id="CP014924">
    <property type="protein sequence ID" value="ANZ68172.1"/>
    <property type="molecule type" value="Genomic_DNA"/>
</dbReference>
<feature type="transmembrane region" description="Helical" evidence="5">
    <location>
        <begin position="34"/>
        <end position="52"/>
    </location>
</feature>
<keyword evidence="1" id="KW-1003">Cell membrane</keyword>
<name>A0A1B2J1K2_9LACO</name>
<keyword evidence="7" id="KW-1185">Reference proteome</keyword>
<proteinExistence type="predicted"/>
<feature type="transmembrane region" description="Helical" evidence="5">
    <location>
        <begin position="92"/>
        <end position="111"/>
    </location>
</feature>
<organism evidence="6 7">
    <name type="scientific">Secundilactobacillus paracollinoides</name>
    <dbReference type="NCBI Taxonomy" id="240427"/>
    <lineage>
        <taxon>Bacteria</taxon>
        <taxon>Bacillati</taxon>
        <taxon>Bacillota</taxon>
        <taxon>Bacilli</taxon>
        <taxon>Lactobacillales</taxon>
        <taxon>Lactobacillaceae</taxon>
        <taxon>Secundilactobacillus</taxon>
    </lineage>
</organism>